<dbReference type="InterPro" id="IPR051876">
    <property type="entry name" value="ODA-DC/CCD"/>
</dbReference>
<evidence type="ECO:0000256" key="1">
    <source>
        <dbReference type="SAM" id="Coils"/>
    </source>
</evidence>
<proteinExistence type="predicted"/>
<reference evidence="2 3" key="1">
    <citation type="journal article" date="2020" name="Nature">
        <title>Six reference-quality genomes reveal evolution of bat adaptations.</title>
        <authorList>
            <person name="Jebb D."/>
            <person name="Huang Z."/>
            <person name="Pippel M."/>
            <person name="Hughes G.M."/>
            <person name="Lavrichenko K."/>
            <person name="Devanna P."/>
            <person name="Winkler S."/>
            <person name="Jermiin L.S."/>
            <person name="Skirmuntt E.C."/>
            <person name="Katzourakis A."/>
            <person name="Burkitt-Gray L."/>
            <person name="Ray D.A."/>
            <person name="Sullivan K.A.M."/>
            <person name="Roscito J.G."/>
            <person name="Kirilenko B.M."/>
            <person name="Davalos L.M."/>
            <person name="Corthals A.P."/>
            <person name="Power M.L."/>
            <person name="Jones G."/>
            <person name="Ransome R.D."/>
            <person name="Dechmann D.K.N."/>
            <person name="Locatelli A.G."/>
            <person name="Puechmaille S.J."/>
            <person name="Fedrigo O."/>
            <person name="Jarvis E.D."/>
            <person name="Hiller M."/>
            <person name="Vernes S.C."/>
            <person name="Myers E.W."/>
            <person name="Teeling E.C."/>
        </authorList>
    </citation>
    <scope>NUCLEOTIDE SEQUENCE [LARGE SCALE GENOMIC DNA]</scope>
    <source>
        <strain evidence="2">MPipKuh1</strain>
        <tissue evidence="2">Flight muscle</tissue>
    </source>
</reference>
<keyword evidence="1" id="KW-0175">Coiled coil</keyword>
<dbReference type="Proteomes" id="UP000558488">
    <property type="component" value="Unassembled WGS sequence"/>
</dbReference>
<dbReference type="GO" id="GO:0003341">
    <property type="term" value="P:cilium movement"/>
    <property type="evidence" value="ECO:0007669"/>
    <property type="project" value="TreeGrafter"/>
</dbReference>
<protein>
    <submittedName>
        <fullName evidence="2">Coiled-coil domain containing 114</fullName>
    </submittedName>
</protein>
<evidence type="ECO:0000313" key="2">
    <source>
        <dbReference type="EMBL" id="KAF6269245.1"/>
    </source>
</evidence>
<dbReference type="AlphaFoldDB" id="A0A7J7QZV4"/>
<dbReference type="PANTHER" id="PTHR21694:SF35">
    <property type="entry name" value="OUTER DYNEIN ARM-DOCKING COMPLEX SUBUNIT 1"/>
    <property type="match status" value="1"/>
</dbReference>
<dbReference type="GO" id="GO:0036158">
    <property type="term" value="P:outer dynein arm assembly"/>
    <property type="evidence" value="ECO:0007669"/>
    <property type="project" value="TreeGrafter"/>
</dbReference>
<organism evidence="2 3">
    <name type="scientific">Pipistrellus kuhlii</name>
    <name type="common">Kuhl's pipistrelle</name>
    <dbReference type="NCBI Taxonomy" id="59472"/>
    <lineage>
        <taxon>Eukaryota</taxon>
        <taxon>Metazoa</taxon>
        <taxon>Chordata</taxon>
        <taxon>Craniata</taxon>
        <taxon>Vertebrata</taxon>
        <taxon>Euteleostomi</taxon>
        <taxon>Mammalia</taxon>
        <taxon>Eutheria</taxon>
        <taxon>Laurasiatheria</taxon>
        <taxon>Chiroptera</taxon>
        <taxon>Yangochiroptera</taxon>
        <taxon>Vespertilionidae</taxon>
        <taxon>Pipistrellus</taxon>
    </lineage>
</organism>
<name>A0A7J7QZV4_PIPKU</name>
<sequence length="135" mass="15767">MAAMSTRSEEGSEVFQEGVVDWELSRLQRQYKVMDVEKRAYNREVHQRINKQLEEIQRLQDVRNKLQVQIGIAQSQVKRLRDSQRLENMSHLLKCRAQVQDEVKELQEQTRALDKKVGPETRLCGSYLGAMPSPL</sequence>
<gene>
    <name evidence="2" type="ORF">mPipKuh1_002155</name>
</gene>
<dbReference type="PANTHER" id="PTHR21694">
    <property type="entry name" value="COILED-COIL DOMAIN-CONTAINING PROTEIN 63"/>
    <property type="match status" value="1"/>
</dbReference>
<dbReference type="EMBL" id="JACAGB010000114">
    <property type="protein sequence ID" value="KAF6269245.1"/>
    <property type="molecule type" value="Genomic_DNA"/>
</dbReference>
<feature type="coiled-coil region" evidence="1">
    <location>
        <begin position="24"/>
        <end position="116"/>
    </location>
</feature>
<evidence type="ECO:0000313" key="3">
    <source>
        <dbReference type="Proteomes" id="UP000558488"/>
    </source>
</evidence>
<dbReference type="GO" id="GO:0005930">
    <property type="term" value="C:axoneme"/>
    <property type="evidence" value="ECO:0007669"/>
    <property type="project" value="TreeGrafter"/>
</dbReference>
<comment type="caution">
    <text evidence="2">The sequence shown here is derived from an EMBL/GenBank/DDBJ whole genome shotgun (WGS) entry which is preliminary data.</text>
</comment>
<keyword evidence="3" id="KW-1185">Reference proteome</keyword>
<accession>A0A7J7QZV4</accession>